<evidence type="ECO:0000313" key="1">
    <source>
        <dbReference type="EMBL" id="WNR44555.1"/>
    </source>
</evidence>
<accession>A0AA96RKA2</accession>
<keyword evidence="2" id="KW-1185">Reference proteome</keyword>
<evidence type="ECO:0008006" key="3">
    <source>
        <dbReference type="Google" id="ProtNLM"/>
    </source>
</evidence>
<protein>
    <recommendedName>
        <fullName evidence="3">Nitrile hydratase subunit beta</fullName>
    </recommendedName>
</protein>
<name>A0AA96RKA2_9BACL</name>
<dbReference type="KEGG" id="proo:MJB10_26440"/>
<reference evidence="1" key="1">
    <citation type="submission" date="2022-02" db="EMBL/GenBank/DDBJ databases">
        <title>Paenibacillus sp. MBLB1832 Whole Genome Shotgun Sequencing.</title>
        <authorList>
            <person name="Hwang C.Y."/>
            <person name="Cho E.-S."/>
            <person name="Seo M.-J."/>
        </authorList>
    </citation>
    <scope>NUCLEOTIDE SEQUENCE</scope>
    <source>
        <strain evidence="1">MBLB1832</strain>
    </source>
</reference>
<gene>
    <name evidence="1" type="ORF">MJB10_26440</name>
</gene>
<dbReference type="EMBL" id="CP130319">
    <property type="protein sequence ID" value="WNR44555.1"/>
    <property type="molecule type" value="Genomic_DNA"/>
</dbReference>
<dbReference type="RefSeq" id="WP_314800219.1">
    <property type="nucleotide sequence ID" value="NZ_CP130319.1"/>
</dbReference>
<proteinExistence type="predicted"/>
<dbReference type="AlphaFoldDB" id="A0AA96RKA2"/>
<organism evidence="1 2">
    <name type="scientific">Paenibacillus roseopurpureus</name>
    <dbReference type="NCBI Taxonomy" id="2918901"/>
    <lineage>
        <taxon>Bacteria</taxon>
        <taxon>Bacillati</taxon>
        <taxon>Bacillota</taxon>
        <taxon>Bacilli</taxon>
        <taxon>Bacillales</taxon>
        <taxon>Paenibacillaceae</taxon>
        <taxon>Paenibacillus</taxon>
    </lineage>
</organism>
<dbReference type="Proteomes" id="UP001304650">
    <property type="component" value="Chromosome"/>
</dbReference>
<evidence type="ECO:0000313" key="2">
    <source>
        <dbReference type="Proteomes" id="UP001304650"/>
    </source>
</evidence>
<sequence>MNRIPSHFEEMNMIGKLADLKESHYHQSLVLSSLIQVLIDKGIITAQELQLKSKEIDAALTPNPNPTGSIHPIS</sequence>